<dbReference type="InterPro" id="IPR036928">
    <property type="entry name" value="AS_sf"/>
</dbReference>
<dbReference type="Proteomes" id="UP000680750">
    <property type="component" value="Chromosome"/>
</dbReference>
<dbReference type="EMBL" id="AP023354">
    <property type="protein sequence ID" value="BCJ28293.1"/>
    <property type="molecule type" value="Genomic_DNA"/>
</dbReference>
<sequence length="118" mass="12511">MDSAPVSGLVKSEDPASHEVRAPSLNSRRHSRAAGLVRPPNRGPHAIARPGRQAPTFEPRLPTTAASADRSTDGLPVGVQPVGPMFADRTPLRLAELLEREVAASTRRPGEPASLPSR</sequence>
<gene>
    <name evidence="2" type="ORF">Asera_24010</name>
</gene>
<protein>
    <submittedName>
        <fullName evidence="2">Uncharacterized protein</fullName>
    </submittedName>
</protein>
<evidence type="ECO:0000313" key="2">
    <source>
        <dbReference type="EMBL" id="BCJ28293.1"/>
    </source>
</evidence>
<organism evidence="2 3">
    <name type="scientific">Actinocatenispora sera</name>
    <dbReference type="NCBI Taxonomy" id="390989"/>
    <lineage>
        <taxon>Bacteria</taxon>
        <taxon>Bacillati</taxon>
        <taxon>Actinomycetota</taxon>
        <taxon>Actinomycetes</taxon>
        <taxon>Micromonosporales</taxon>
        <taxon>Micromonosporaceae</taxon>
        <taxon>Actinocatenispora</taxon>
    </lineage>
</organism>
<evidence type="ECO:0000313" key="3">
    <source>
        <dbReference type="Proteomes" id="UP000680750"/>
    </source>
</evidence>
<feature type="compositionally biased region" description="Basic and acidic residues" evidence="1">
    <location>
        <begin position="11"/>
        <end position="21"/>
    </location>
</feature>
<accession>A0A810KYM5</accession>
<dbReference type="SUPFAM" id="SSF75304">
    <property type="entry name" value="Amidase signature (AS) enzymes"/>
    <property type="match status" value="1"/>
</dbReference>
<feature type="region of interest" description="Disordered" evidence="1">
    <location>
        <begin position="1"/>
        <end position="85"/>
    </location>
</feature>
<reference evidence="2" key="1">
    <citation type="submission" date="2020-08" db="EMBL/GenBank/DDBJ databases">
        <title>Whole genome shotgun sequence of Actinocatenispora sera NBRC 101916.</title>
        <authorList>
            <person name="Komaki H."/>
            <person name="Tamura T."/>
        </authorList>
    </citation>
    <scope>NUCLEOTIDE SEQUENCE</scope>
    <source>
        <strain evidence="2">NBRC 101916</strain>
    </source>
</reference>
<proteinExistence type="predicted"/>
<name>A0A810KYM5_9ACTN</name>
<dbReference type="AlphaFoldDB" id="A0A810KYM5"/>
<evidence type="ECO:0000256" key="1">
    <source>
        <dbReference type="SAM" id="MobiDB-lite"/>
    </source>
</evidence>
<keyword evidence="3" id="KW-1185">Reference proteome</keyword>
<dbReference type="KEGG" id="aser:Asera_24010"/>
<dbReference type="Gene3D" id="3.90.1300.10">
    <property type="entry name" value="Amidase signature (AS) domain"/>
    <property type="match status" value="1"/>
</dbReference>